<dbReference type="EMBL" id="KP792917">
    <property type="protein sequence ID" value="AKT08993.1"/>
    <property type="molecule type" value="mRNA"/>
</dbReference>
<dbReference type="InterPro" id="IPR004169">
    <property type="entry name" value="Spidertoxin"/>
</dbReference>
<keyword evidence="4" id="KW-0732">Signal</keyword>
<dbReference type="CDD" id="cd12960">
    <property type="entry name" value="Spider_toxin"/>
    <property type="match status" value="1"/>
</dbReference>
<keyword evidence="5" id="KW-0800">Toxin</keyword>
<feature type="chain" id="PRO_5005458245" evidence="4">
    <location>
        <begin position="26"/>
        <end position="72"/>
    </location>
</feature>
<reference evidence="5" key="2">
    <citation type="submission" date="2015-02" db="EMBL/GenBank/DDBJ databases">
        <authorList>
            <person name="Chooi Y.-H."/>
        </authorList>
    </citation>
    <scope>NUCLEOTIDE SEQUENCE</scope>
</reference>
<evidence type="ECO:0000256" key="2">
    <source>
        <dbReference type="ARBA" id="ARBA00022525"/>
    </source>
</evidence>
<keyword evidence="5" id="KW-0528">Neurotoxin</keyword>
<protein>
    <submittedName>
        <fullName evidence="5">Putative neurotoxin LTDF 07-02</fullName>
    </submittedName>
</protein>
<organism evidence="5">
    <name type="scientific">Dolomedes fimbriatus</name>
    <dbReference type="NCBI Taxonomy" id="1432569"/>
    <lineage>
        <taxon>Eukaryota</taxon>
        <taxon>Metazoa</taxon>
        <taxon>Ecdysozoa</taxon>
        <taxon>Arthropoda</taxon>
        <taxon>Chelicerata</taxon>
        <taxon>Arachnida</taxon>
        <taxon>Araneae</taxon>
        <taxon>Araneomorphae</taxon>
        <taxon>Entelegynae</taxon>
        <taxon>Lycosoidea</taxon>
        <taxon>Pisauridae</taxon>
        <taxon>Dolomedes</taxon>
    </lineage>
</organism>
<dbReference type="AlphaFoldDB" id="A0A0K1D8C8"/>
<accession>A0A0K1D8C8</accession>
<dbReference type="GO" id="GO:0005576">
    <property type="term" value="C:extracellular region"/>
    <property type="evidence" value="ECO:0007669"/>
    <property type="project" value="UniProtKB-SubCell"/>
</dbReference>
<feature type="signal peptide" evidence="4">
    <location>
        <begin position="1"/>
        <end position="25"/>
    </location>
</feature>
<evidence type="ECO:0000256" key="3">
    <source>
        <dbReference type="ARBA" id="ARBA00023157"/>
    </source>
</evidence>
<sequence>MKTSILLGLCISAILLLSMVDVSNAEEMNSQEVPEERGYCAENGIKCNNLHCCSGLVCKCNSSRSNCVCRKK</sequence>
<evidence type="ECO:0000256" key="4">
    <source>
        <dbReference type="SAM" id="SignalP"/>
    </source>
</evidence>
<comment type="subcellular location">
    <subcellularLocation>
        <location evidence="1">Secreted</location>
    </subcellularLocation>
</comment>
<evidence type="ECO:0000256" key="1">
    <source>
        <dbReference type="ARBA" id="ARBA00004613"/>
    </source>
</evidence>
<name>A0A0K1D8C8_9ARAC</name>
<keyword evidence="2" id="KW-0964">Secreted</keyword>
<evidence type="ECO:0000313" key="5">
    <source>
        <dbReference type="EMBL" id="AKT08993.1"/>
    </source>
</evidence>
<dbReference type="GO" id="GO:0008200">
    <property type="term" value="F:ion channel inhibitor activity"/>
    <property type="evidence" value="ECO:0007669"/>
    <property type="project" value="InterPro"/>
</dbReference>
<reference evidence="5" key="1">
    <citation type="journal article" date="2014" name="Sci. Data">
        <title>Comprehensive analysis of the venom gland transcriptome of the spider Dolomedes fimbriatus.</title>
        <authorList>
            <person name="Kozlov S.A."/>
            <person name="Lazarev V.N."/>
            <person name="Kostryukova E.S."/>
            <person name="Selezneva O.V."/>
            <person name="Ospanova E.A."/>
            <person name="Alexeev D.G."/>
            <person name="Govorun V.M."/>
            <person name="Grishin E.V."/>
        </authorList>
    </citation>
    <scope>NUCLEOTIDE SEQUENCE</scope>
</reference>
<keyword evidence="3" id="KW-1015">Disulfide bond</keyword>
<proteinExistence type="evidence at transcript level"/>